<sequence length="104" mass="10825">METPSNTARECMAVRVPAWQHCMPRSVSVLVMLGVLRVGVVARPRVLPLPGENEALLKVAQMDPAGRREGGRNGDELQCKPEALCGPEGSCSDGGDSGGAGGVK</sequence>
<proteinExistence type="predicted"/>
<feature type="region of interest" description="Disordered" evidence="1">
    <location>
        <begin position="65"/>
        <end position="104"/>
    </location>
</feature>
<evidence type="ECO:0000313" key="3">
    <source>
        <dbReference type="Proteomes" id="UP000324222"/>
    </source>
</evidence>
<accession>A0A5B7DWK3</accession>
<evidence type="ECO:0000313" key="2">
    <source>
        <dbReference type="EMBL" id="MPC25798.1"/>
    </source>
</evidence>
<name>A0A5B7DWK3_PORTR</name>
<dbReference type="AlphaFoldDB" id="A0A5B7DWK3"/>
<feature type="compositionally biased region" description="Gly residues" evidence="1">
    <location>
        <begin position="95"/>
        <end position="104"/>
    </location>
</feature>
<keyword evidence="3" id="KW-1185">Reference proteome</keyword>
<gene>
    <name evidence="2" type="ORF">E2C01_018921</name>
</gene>
<organism evidence="2 3">
    <name type="scientific">Portunus trituberculatus</name>
    <name type="common">Swimming crab</name>
    <name type="synonym">Neptunus trituberculatus</name>
    <dbReference type="NCBI Taxonomy" id="210409"/>
    <lineage>
        <taxon>Eukaryota</taxon>
        <taxon>Metazoa</taxon>
        <taxon>Ecdysozoa</taxon>
        <taxon>Arthropoda</taxon>
        <taxon>Crustacea</taxon>
        <taxon>Multicrustacea</taxon>
        <taxon>Malacostraca</taxon>
        <taxon>Eumalacostraca</taxon>
        <taxon>Eucarida</taxon>
        <taxon>Decapoda</taxon>
        <taxon>Pleocyemata</taxon>
        <taxon>Brachyura</taxon>
        <taxon>Eubrachyura</taxon>
        <taxon>Portunoidea</taxon>
        <taxon>Portunidae</taxon>
        <taxon>Portuninae</taxon>
        <taxon>Portunus</taxon>
    </lineage>
</organism>
<dbReference type="EMBL" id="VSRR010001511">
    <property type="protein sequence ID" value="MPC25798.1"/>
    <property type="molecule type" value="Genomic_DNA"/>
</dbReference>
<reference evidence="2 3" key="1">
    <citation type="submission" date="2019-05" db="EMBL/GenBank/DDBJ databases">
        <title>Another draft genome of Portunus trituberculatus and its Hox gene families provides insights of decapod evolution.</title>
        <authorList>
            <person name="Jeong J.-H."/>
            <person name="Song I."/>
            <person name="Kim S."/>
            <person name="Choi T."/>
            <person name="Kim D."/>
            <person name="Ryu S."/>
            <person name="Kim W."/>
        </authorList>
    </citation>
    <scope>NUCLEOTIDE SEQUENCE [LARGE SCALE GENOMIC DNA]</scope>
    <source>
        <tissue evidence="2">Muscle</tissue>
    </source>
</reference>
<feature type="compositionally biased region" description="Basic and acidic residues" evidence="1">
    <location>
        <begin position="65"/>
        <end position="79"/>
    </location>
</feature>
<protein>
    <submittedName>
        <fullName evidence="2">Uncharacterized protein</fullName>
    </submittedName>
</protein>
<comment type="caution">
    <text evidence="2">The sequence shown here is derived from an EMBL/GenBank/DDBJ whole genome shotgun (WGS) entry which is preliminary data.</text>
</comment>
<evidence type="ECO:0000256" key="1">
    <source>
        <dbReference type="SAM" id="MobiDB-lite"/>
    </source>
</evidence>
<dbReference type="Proteomes" id="UP000324222">
    <property type="component" value="Unassembled WGS sequence"/>
</dbReference>